<dbReference type="SUPFAM" id="SSF52058">
    <property type="entry name" value="L domain-like"/>
    <property type="match status" value="1"/>
</dbReference>
<organism evidence="2 3">
    <name type="scientific">Linum tenue</name>
    <dbReference type="NCBI Taxonomy" id="586396"/>
    <lineage>
        <taxon>Eukaryota</taxon>
        <taxon>Viridiplantae</taxon>
        <taxon>Streptophyta</taxon>
        <taxon>Embryophyta</taxon>
        <taxon>Tracheophyta</taxon>
        <taxon>Spermatophyta</taxon>
        <taxon>Magnoliopsida</taxon>
        <taxon>eudicotyledons</taxon>
        <taxon>Gunneridae</taxon>
        <taxon>Pentapetalae</taxon>
        <taxon>rosids</taxon>
        <taxon>fabids</taxon>
        <taxon>Malpighiales</taxon>
        <taxon>Linaceae</taxon>
        <taxon>Linum</taxon>
    </lineage>
</organism>
<dbReference type="InterPro" id="IPR036047">
    <property type="entry name" value="F-box-like_dom_sf"/>
</dbReference>
<dbReference type="PANTHER" id="PTHR34223:SF51">
    <property type="entry name" value="OS06G0556300 PROTEIN"/>
    <property type="match status" value="1"/>
</dbReference>
<dbReference type="Proteomes" id="UP001154282">
    <property type="component" value="Unassembled WGS sequence"/>
</dbReference>
<evidence type="ECO:0000313" key="3">
    <source>
        <dbReference type="Proteomes" id="UP001154282"/>
    </source>
</evidence>
<dbReference type="AlphaFoldDB" id="A0AAV0JGJ3"/>
<evidence type="ECO:0000313" key="2">
    <source>
        <dbReference type="EMBL" id="CAI0408662.1"/>
    </source>
</evidence>
<dbReference type="InterPro" id="IPR001810">
    <property type="entry name" value="F-box_dom"/>
</dbReference>
<reference evidence="2" key="1">
    <citation type="submission" date="2022-08" db="EMBL/GenBank/DDBJ databases">
        <authorList>
            <person name="Gutierrez-Valencia J."/>
        </authorList>
    </citation>
    <scope>NUCLEOTIDE SEQUENCE</scope>
</reference>
<sequence>MAELGQASRKRSREEEEAAADWISHLPDSIIHHILSLLDDTKSAVRTCVLSPIWQTAWLHVPILDLRRSSFQNYSSFCRCVDQVLSRRNPYIDARKISYTDKERYESRDRRLLIRVIQYAASHGTQHLVIDVDTVLVSELQVVKIVKANWGPCAEAIIGHILSFLDTKSAVQTSVLSRALQSAWKQVPVINLHSNSFKEYRNFRSFVSKVLSLRCNVNVQKLRYIDHDHSYEDRDVSLFVEVIKYALSHNTQHLVIDLENGTDYYQDCYKYSDLFGSVLDSNLTTLELRSVIVDSGFRSSGFRVLTTLWLRGCLLVSDSEEDIDLFSNLPCLENLVLRHCPLDHPYPIADERIVKITGPELLSLKVDDSWFPKIEITAPKLQFFIFWHDSHLQKFSKLSLPSVVHADINDCIGGSGEEQMALELISLFQGVSNAKSLVLDADGIEELNKIFEFLEKHPSPFTRLESLIVDSDTTAMSIPLKLVNYLFKRSSCTDPKIEFA</sequence>
<dbReference type="EMBL" id="CAMGYJ010000005">
    <property type="protein sequence ID" value="CAI0408662.1"/>
    <property type="molecule type" value="Genomic_DNA"/>
</dbReference>
<feature type="domain" description="F-box" evidence="1">
    <location>
        <begin position="26"/>
        <end position="67"/>
    </location>
</feature>
<protein>
    <recommendedName>
        <fullName evidence="1">F-box domain-containing protein</fullName>
    </recommendedName>
</protein>
<dbReference type="Pfam" id="PF00646">
    <property type="entry name" value="F-box"/>
    <property type="match status" value="1"/>
</dbReference>
<feature type="domain" description="F-box" evidence="1">
    <location>
        <begin position="153"/>
        <end position="192"/>
    </location>
</feature>
<dbReference type="PANTHER" id="PTHR34223">
    <property type="entry name" value="OS11G0201299 PROTEIN"/>
    <property type="match status" value="1"/>
</dbReference>
<comment type="caution">
    <text evidence="2">The sequence shown here is derived from an EMBL/GenBank/DDBJ whole genome shotgun (WGS) entry which is preliminary data.</text>
</comment>
<dbReference type="InterPro" id="IPR032675">
    <property type="entry name" value="LRR_dom_sf"/>
</dbReference>
<dbReference type="SUPFAM" id="SSF81383">
    <property type="entry name" value="F-box domain"/>
    <property type="match status" value="2"/>
</dbReference>
<proteinExistence type="predicted"/>
<name>A0AAV0JGJ3_9ROSI</name>
<dbReference type="Gene3D" id="3.80.10.10">
    <property type="entry name" value="Ribonuclease Inhibitor"/>
    <property type="match status" value="1"/>
</dbReference>
<gene>
    <name evidence="2" type="ORF">LITE_LOCUS14055</name>
</gene>
<dbReference type="InterPro" id="IPR053197">
    <property type="entry name" value="F-box_SCFL_complex_component"/>
</dbReference>
<evidence type="ECO:0000259" key="1">
    <source>
        <dbReference type="SMART" id="SM00256"/>
    </source>
</evidence>
<dbReference type="SMART" id="SM00256">
    <property type="entry name" value="FBOX"/>
    <property type="match status" value="2"/>
</dbReference>
<accession>A0AAV0JGJ3</accession>
<keyword evidence="3" id="KW-1185">Reference proteome</keyword>